<evidence type="ECO:0000256" key="2">
    <source>
        <dbReference type="ARBA" id="ARBA00006706"/>
    </source>
</evidence>
<dbReference type="GO" id="GO:0008299">
    <property type="term" value="P:isoprenoid biosynthetic process"/>
    <property type="evidence" value="ECO:0007669"/>
    <property type="project" value="UniProtKB-KW"/>
</dbReference>
<sequence length="259" mass="28692">MFAGICQQAPIANPEEAHAWQWLSLTEVSRRINLAPQTFSIWFRRIFEHHDVAGLRSWQAQARNALFDSWRHDTIERTERMLEQHLLTPDTSPSTLHEAMSYAVLGGGKRVRPLLCQAARSAAGANPVALDMVSAALEMMHIYSLVGDALQSQAFITLRRVPLVAAHQALLMGELAMAVGSLGMAGGQMIDISSIGQELGLAQLEQMHQRKTGALIRAALRMAGLCADDAPPFDLAPWIVTPRRSAWRTKWSMTFSMPR</sequence>
<comment type="similarity">
    <text evidence="2 7">Belongs to the FPP/GGPP synthase family.</text>
</comment>
<dbReference type="GO" id="GO:0004337">
    <property type="term" value="F:(2E,6E)-farnesyl diphosphate synthase activity"/>
    <property type="evidence" value="ECO:0007669"/>
    <property type="project" value="UniProtKB-EC"/>
</dbReference>
<dbReference type="AlphaFoldDB" id="A0A3G7U5K9"/>
<gene>
    <name evidence="8" type="ORF">C4K03_2452</name>
</gene>
<dbReference type="InterPro" id="IPR008949">
    <property type="entry name" value="Isoprenoid_synthase_dom_sf"/>
</dbReference>
<proteinExistence type="inferred from homology"/>
<evidence type="ECO:0000256" key="7">
    <source>
        <dbReference type="RuleBase" id="RU004466"/>
    </source>
</evidence>
<dbReference type="Pfam" id="PF00348">
    <property type="entry name" value="polyprenyl_synt"/>
    <property type="match status" value="1"/>
</dbReference>
<keyword evidence="5" id="KW-0460">Magnesium</keyword>
<name>A0A3G7U5K9_9PSED</name>
<dbReference type="Gene3D" id="1.10.600.10">
    <property type="entry name" value="Farnesyl Diphosphate Synthase"/>
    <property type="match status" value="2"/>
</dbReference>
<reference evidence="8 9" key="1">
    <citation type="submission" date="2018-03" db="EMBL/GenBank/DDBJ databases">
        <title>Diversity of phytobeneficial traits revealed by whole-genome analysis of worldwide-isolated phenazine-producing Pseudomonas spp.</title>
        <authorList>
            <person name="Biessy A."/>
            <person name="Novinscak A."/>
            <person name="Blom J."/>
            <person name="Leger G."/>
            <person name="Thomashow L.S."/>
            <person name="Cazorla F.M."/>
            <person name="Josic D."/>
            <person name="Filion M."/>
        </authorList>
    </citation>
    <scope>NUCLEOTIDE SEQUENCE [LARGE SCALE GENOMIC DNA]</scope>
    <source>
        <strain evidence="8 9">30B</strain>
    </source>
</reference>
<comment type="cofactor">
    <cofactor evidence="1">
        <name>Mg(2+)</name>
        <dbReference type="ChEBI" id="CHEBI:18420"/>
    </cofactor>
</comment>
<dbReference type="EMBL" id="CP027754">
    <property type="protein sequence ID" value="AZE54607.1"/>
    <property type="molecule type" value="Genomic_DNA"/>
</dbReference>
<dbReference type="PANTHER" id="PTHR43281">
    <property type="entry name" value="FARNESYL DIPHOSPHATE SYNTHASE"/>
    <property type="match status" value="1"/>
</dbReference>
<evidence type="ECO:0000256" key="6">
    <source>
        <dbReference type="ARBA" id="ARBA00023229"/>
    </source>
</evidence>
<evidence type="ECO:0000313" key="9">
    <source>
        <dbReference type="Proteomes" id="UP000268696"/>
    </source>
</evidence>
<dbReference type="EC" id="2.5.1.10" evidence="8"/>
<evidence type="ECO:0000313" key="8">
    <source>
        <dbReference type="EMBL" id="AZE54607.1"/>
    </source>
</evidence>
<dbReference type="InterPro" id="IPR000092">
    <property type="entry name" value="Polyprenyl_synt"/>
</dbReference>
<keyword evidence="3 7" id="KW-0808">Transferase</keyword>
<dbReference type="Proteomes" id="UP000268696">
    <property type="component" value="Chromosome"/>
</dbReference>
<evidence type="ECO:0000256" key="3">
    <source>
        <dbReference type="ARBA" id="ARBA00022679"/>
    </source>
</evidence>
<dbReference type="SUPFAM" id="SSF48576">
    <property type="entry name" value="Terpenoid synthases"/>
    <property type="match status" value="1"/>
</dbReference>
<keyword evidence="6" id="KW-0414">Isoprene biosynthesis</keyword>
<keyword evidence="4" id="KW-0479">Metal-binding</keyword>
<dbReference type="PANTHER" id="PTHR43281:SF1">
    <property type="entry name" value="FARNESYL DIPHOSPHATE SYNTHASE"/>
    <property type="match status" value="1"/>
</dbReference>
<evidence type="ECO:0000256" key="1">
    <source>
        <dbReference type="ARBA" id="ARBA00001946"/>
    </source>
</evidence>
<evidence type="ECO:0000256" key="5">
    <source>
        <dbReference type="ARBA" id="ARBA00022842"/>
    </source>
</evidence>
<accession>A0A3G7U5K9</accession>
<protein>
    <submittedName>
        <fullName evidence="8">(2E,6E)-farnesyl diphosphate synthase</fullName>
        <ecNumber evidence="8">2.5.1.10</ecNumber>
    </submittedName>
</protein>
<evidence type="ECO:0000256" key="4">
    <source>
        <dbReference type="ARBA" id="ARBA00022723"/>
    </source>
</evidence>
<dbReference type="GO" id="GO:0046872">
    <property type="term" value="F:metal ion binding"/>
    <property type="evidence" value="ECO:0007669"/>
    <property type="project" value="UniProtKB-KW"/>
</dbReference>
<organism evidence="8 9">
    <name type="scientific">Pseudomonas synxantha</name>
    <dbReference type="NCBI Taxonomy" id="47883"/>
    <lineage>
        <taxon>Bacteria</taxon>
        <taxon>Pseudomonadati</taxon>
        <taxon>Pseudomonadota</taxon>
        <taxon>Gammaproteobacteria</taxon>
        <taxon>Pseudomonadales</taxon>
        <taxon>Pseudomonadaceae</taxon>
        <taxon>Pseudomonas</taxon>
    </lineage>
</organism>